<feature type="domain" description="Clp ATPase C-terminal" evidence="7">
    <location>
        <begin position="756"/>
        <end position="843"/>
    </location>
</feature>
<evidence type="ECO:0000256" key="2">
    <source>
        <dbReference type="ARBA" id="ARBA00022741"/>
    </source>
</evidence>
<comment type="caution">
    <text evidence="8">The sequence shown here is derived from an EMBL/GenBank/DDBJ whole genome shotgun (WGS) entry which is preliminary data.</text>
</comment>
<dbReference type="PANTHER" id="PTHR11638:SF18">
    <property type="entry name" value="HEAT SHOCK PROTEIN 104"/>
    <property type="match status" value="1"/>
</dbReference>
<name>A0A1G2G396_9BACT</name>
<evidence type="ECO:0000313" key="8">
    <source>
        <dbReference type="EMBL" id="OGZ44627.1"/>
    </source>
</evidence>
<dbReference type="STRING" id="1802115.A2756_04315"/>
<reference evidence="8 9" key="1">
    <citation type="journal article" date="2016" name="Nat. Commun.">
        <title>Thousands of microbial genomes shed light on interconnected biogeochemical processes in an aquifer system.</title>
        <authorList>
            <person name="Anantharaman K."/>
            <person name="Brown C.T."/>
            <person name="Hug L.A."/>
            <person name="Sharon I."/>
            <person name="Castelle C.J."/>
            <person name="Probst A.J."/>
            <person name="Thomas B.C."/>
            <person name="Singh A."/>
            <person name="Wilkins M.J."/>
            <person name="Karaoz U."/>
            <person name="Brodie E.L."/>
            <person name="Williams K.H."/>
            <person name="Hubbard S.S."/>
            <person name="Banfield J.F."/>
        </authorList>
    </citation>
    <scope>NUCLEOTIDE SEQUENCE [LARGE SCALE GENOMIC DNA]</scope>
</reference>
<keyword evidence="2" id="KW-0547">Nucleotide-binding</keyword>
<keyword evidence="5" id="KW-1133">Transmembrane helix</keyword>
<evidence type="ECO:0000256" key="3">
    <source>
        <dbReference type="ARBA" id="ARBA00022840"/>
    </source>
</evidence>
<dbReference type="InterPro" id="IPR003593">
    <property type="entry name" value="AAA+_ATPase"/>
</dbReference>
<feature type="domain" description="AAA+ ATPase" evidence="6">
    <location>
        <begin position="588"/>
        <end position="734"/>
    </location>
</feature>
<dbReference type="InterPro" id="IPR019489">
    <property type="entry name" value="Clp_ATPase_C"/>
</dbReference>
<keyword evidence="5" id="KW-0812">Transmembrane</keyword>
<dbReference type="InterPro" id="IPR001270">
    <property type="entry name" value="ClpA/B"/>
</dbReference>
<dbReference type="GO" id="GO:0034605">
    <property type="term" value="P:cellular response to heat"/>
    <property type="evidence" value="ECO:0007669"/>
    <property type="project" value="TreeGrafter"/>
</dbReference>
<evidence type="ECO:0000256" key="1">
    <source>
        <dbReference type="ARBA" id="ARBA00022737"/>
    </source>
</evidence>
<dbReference type="AlphaFoldDB" id="A0A1G2G396"/>
<dbReference type="Pfam" id="PF07724">
    <property type="entry name" value="AAA_2"/>
    <property type="match status" value="1"/>
</dbReference>
<dbReference type="SMART" id="SM00382">
    <property type="entry name" value="AAA"/>
    <property type="match status" value="2"/>
</dbReference>
<dbReference type="InterPro" id="IPR050130">
    <property type="entry name" value="ClpA_ClpB"/>
</dbReference>
<organism evidence="8 9">
    <name type="scientific">Candidatus Ryanbacteria bacterium RIFCSPHIGHO2_01_FULL_48_27</name>
    <dbReference type="NCBI Taxonomy" id="1802115"/>
    <lineage>
        <taxon>Bacteria</taxon>
        <taxon>Candidatus Ryaniibacteriota</taxon>
    </lineage>
</organism>
<dbReference type="CDD" id="cd00009">
    <property type="entry name" value="AAA"/>
    <property type="match status" value="1"/>
</dbReference>
<evidence type="ECO:0000259" key="7">
    <source>
        <dbReference type="SMART" id="SM01086"/>
    </source>
</evidence>
<dbReference type="SMART" id="SM01086">
    <property type="entry name" value="ClpB_D2-small"/>
    <property type="match status" value="1"/>
</dbReference>
<dbReference type="PRINTS" id="PR00300">
    <property type="entry name" value="CLPPROTEASEA"/>
</dbReference>
<sequence>MASFRIDPLGLEIYKANHLERFMPRPRRLLFLSLFSFLALALGMIALVLYAVGGSAGGGLDQAFAGSLGNMQLVRRMFGLSLMLGSVGWIFMLLEFYLLSIIRPKPFLVVSDESGERVLSLDAACALGLELLGIPGTSQVAVLRLRDIFTESPEAFVILQRLGVSDTSLGEFLARPRPELFMSRDEFLGALGAVALDAKSSVLGMRELLGLLMQIDKDFEQMLFAAQVHKTELYGAASWVRAGYETRDLRLRWWDAAYLAHVPRLGTAIAYGYTYLLDRHARELVSGGIKSAAHMQFEMEVIQSLESALSRSAEANVLFIGEPGSGKHTILEDLARTIMEGTAAPALQYKRVLVLDTSGLTAGAKTKGDFEELVIRVMNEAVRAGNIILVIENFAEFLESAHALGVDAMGILEPYLKSSVIQVVALSDPNKFHNILEPNGVVMQLFSKIDVPVTGAAGTIIVLEDAALEIEARFGVLFTYQALKGAAELADRYIVQGVMPEKAIDLLDRAAASSSGPRPRVITREHIEAAVEASTKIPVAKAREGEAQKLLKIEEILHQRIIGQDEAVRAVSNALRKARSGLHGDKRPIGSFLFLGPTGVGKTETAKALAEVYFGSEEAMSRFDMSEYQSIEGIEKFIGAFATKEQGTLATALRSRPFSLALFDEFEKSSKEVINLFLQILEEGFFTDAFGKRVSARDTIIIATSNAGSNLIWDLVRAGKDPVVLQREVVDAIRQQGVFSPEILNRFDAIVVFHPLDKSNLVAVARLLLEDLRKGLAKQDIDFVITDDLVVKIAEIGYDPVMGARPMRRAISDRVEQVIAQKILEGKLTRGSQLSFTPEEISSL</sequence>
<dbReference type="Gene3D" id="3.40.50.300">
    <property type="entry name" value="P-loop containing nucleotide triphosphate hydrolases"/>
    <property type="match status" value="2"/>
</dbReference>
<keyword evidence="5" id="KW-0472">Membrane</keyword>
<dbReference type="Pfam" id="PF10431">
    <property type="entry name" value="ClpB_D2-small"/>
    <property type="match status" value="1"/>
</dbReference>
<dbReference type="EMBL" id="MHNL01000018">
    <property type="protein sequence ID" value="OGZ44627.1"/>
    <property type="molecule type" value="Genomic_DNA"/>
</dbReference>
<proteinExistence type="predicted"/>
<dbReference type="GO" id="GO:0005737">
    <property type="term" value="C:cytoplasm"/>
    <property type="evidence" value="ECO:0007669"/>
    <property type="project" value="TreeGrafter"/>
</dbReference>
<feature type="transmembrane region" description="Helical" evidence="5">
    <location>
        <begin position="77"/>
        <end position="99"/>
    </location>
</feature>
<dbReference type="GO" id="GO:0005524">
    <property type="term" value="F:ATP binding"/>
    <property type="evidence" value="ECO:0007669"/>
    <property type="project" value="UniProtKB-KW"/>
</dbReference>
<dbReference type="GO" id="GO:0016887">
    <property type="term" value="F:ATP hydrolysis activity"/>
    <property type="evidence" value="ECO:0007669"/>
    <property type="project" value="InterPro"/>
</dbReference>
<evidence type="ECO:0000256" key="4">
    <source>
        <dbReference type="ARBA" id="ARBA00023186"/>
    </source>
</evidence>
<dbReference type="Pfam" id="PF17871">
    <property type="entry name" value="AAA_lid_9"/>
    <property type="match status" value="1"/>
</dbReference>
<dbReference type="Proteomes" id="UP000177785">
    <property type="component" value="Unassembled WGS sequence"/>
</dbReference>
<protein>
    <recommendedName>
        <fullName evidence="10">Clp R domain-containing protein</fullName>
    </recommendedName>
</protein>
<keyword evidence="3" id="KW-0067">ATP-binding</keyword>
<evidence type="ECO:0000313" key="9">
    <source>
        <dbReference type="Proteomes" id="UP000177785"/>
    </source>
</evidence>
<evidence type="ECO:0000259" key="6">
    <source>
        <dbReference type="SMART" id="SM00382"/>
    </source>
</evidence>
<feature type="transmembrane region" description="Helical" evidence="5">
    <location>
        <begin position="29"/>
        <end position="52"/>
    </location>
</feature>
<feature type="domain" description="AAA+ ATPase" evidence="6">
    <location>
        <begin position="313"/>
        <end position="505"/>
    </location>
</feature>
<keyword evidence="4" id="KW-0143">Chaperone</keyword>
<gene>
    <name evidence="8" type="ORF">A2756_04315</name>
</gene>
<dbReference type="InterPro" id="IPR041546">
    <property type="entry name" value="ClpA/ClpB_AAA_lid"/>
</dbReference>
<keyword evidence="1" id="KW-0677">Repeat</keyword>
<dbReference type="InterPro" id="IPR027417">
    <property type="entry name" value="P-loop_NTPase"/>
</dbReference>
<dbReference type="SUPFAM" id="SSF52540">
    <property type="entry name" value="P-loop containing nucleoside triphosphate hydrolases"/>
    <property type="match status" value="2"/>
</dbReference>
<dbReference type="Gene3D" id="1.10.8.60">
    <property type="match status" value="2"/>
</dbReference>
<accession>A0A1G2G396</accession>
<dbReference type="InterPro" id="IPR003959">
    <property type="entry name" value="ATPase_AAA_core"/>
</dbReference>
<dbReference type="CDD" id="cd19499">
    <property type="entry name" value="RecA-like_ClpB_Hsp104-like"/>
    <property type="match status" value="1"/>
</dbReference>
<dbReference type="PANTHER" id="PTHR11638">
    <property type="entry name" value="ATP-DEPENDENT CLP PROTEASE"/>
    <property type="match status" value="1"/>
</dbReference>
<evidence type="ECO:0008006" key="10">
    <source>
        <dbReference type="Google" id="ProtNLM"/>
    </source>
</evidence>
<evidence type="ECO:0000256" key="5">
    <source>
        <dbReference type="SAM" id="Phobius"/>
    </source>
</evidence>